<organism evidence="1 2">
    <name type="scientific">Solanum commersonii</name>
    <name type="common">Commerson's wild potato</name>
    <name type="synonym">Commerson's nightshade</name>
    <dbReference type="NCBI Taxonomy" id="4109"/>
    <lineage>
        <taxon>Eukaryota</taxon>
        <taxon>Viridiplantae</taxon>
        <taxon>Streptophyta</taxon>
        <taxon>Embryophyta</taxon>
        <taxon>Tracheophyta</taxon>
        <taxon>Spermatophyta</taxon>
        <taxon>Magnoliopsida</taxon>
        <taxon>eudicotyledons</taxon>
        <taxon>Gunneridae</taxon>
        <taxon>Pentapetalae</taxon>
        <taxon>asterids</taxon>
        <taxon>lamiids</taxon>
        <taxon>Solanales</taxon>
        <taxon>Solanaceae</taxon>
        <taxon>Solanoideae</taxon>
        <taxon>Solaneae</taxon>
        <taxon>Solanum</taxon>
    </lineage>
</organism>
<dbReference type="Proteomes" id="UP000824120">
    <property type="component" value="Chromosome 6"/>
</dbReference>
<evidence type="ECO:0000313" key="2">
    <source>
        <dbReference type="Proteomes" id="UP000824120"/>
    </source>
</evidence>
<sequence length="163" mass="18783">MVNIAVYHYVSLSINVPPIEASSKCPHQPHAFVYLQEVGPRDPKPTAMRLLMADGPRKRPIGSHHPRETISRYCMAQWLIWKRDDEIRLNNEEVHEGNGSSKQDSAITYEWRVGRHRLKSLLGVEALANAMMNFDSDGIEEYNELVAALDKHEYRSKPKKYEL</sequence>
<protein>
    <submittedName>
        <fullName evidence="1">Uncharacterized protein</fullName>
    </submittedName>
</protein>
<keyword evidence="2" id="KW-1185">Reference proteome</keyword>
<accession>A0A9J5YGU4</accession>
<evidence type="ECO:0000313" key="1">
    <source>
        <dbReference type="EMBL" id="KAG5598856.1"/>
    </source>
</evidence>
<reference evidence="1 2" key="1">
    <citation type="submission" date="2020-09" db="EMBL/GenBank/DDBJ databases">
        <title>De no assembly of potato wild relative species, Solanum commersonii.</title>
        <authorList>
            <person name="Cho K."/>
        </authorList>
    </citation>
    <scope>NUCLEOTIDE SEQUENCE [LARGE SCALE GENOMIC DNA]</scope>
    <source>
        <strain evidence="1">LZ3.2</strain>
        <tissue evidence="1">Leaf</tissue>
    </source>
</reference>
<dbReference type="AlphaFoldDB" id="A0A9J5YGU4"/>
<name>A0A9J5YGU4_SOLCO</name>
<comment type="caution">
    <text evidence="1">The sequence shown here is derived from an EMBL/GenBank/DDBJ whole genome shotgun (WGS) entry which is preliminary data.</text>
</comment>
<gene>
    <name evidence="1" type="ORF">H5410_030226</name>
</gene>
<proteinExistence type="predicted"/>
<dbReference type="EMBL" id="JACXVP010000006">
    <property type="protein sequence ID" value="KAG5598856.1"/>
    <property type="molecule type" value="Genomic_DNA"/>
</dbReference>